<feature type="domain" description="Alanyl-transfer RNA synthetases family profile" evidence="16">
    <location>
        <begin position="6"/>
        <end position="787"/>
    </location>
</feature>
<comment type="catalytic activity">
    <reaction evidence="13 14">
        <text>tRNA(Ala) + L-alanine + ATP = L-alanyl-tRNA(Ala) + AMP + diphosphate</text>
        <dbReference type="Rhea" id="RHEA:12540"/>
        <dbReference type="Rhea" id="RHEA-COMP:9657"/>
        <dbReference type="Rhea" id="RHEA-COMP:9923"/>
        <dbReference type="ChEBI" id="CHEBI:30616"/>
        <dbReference type="ChEBI" id="CHEBI:33019"/>
        <dbReference type="ChEBI" id="CHEBI:57972"/>
        <dbReference type="ChEBI" id="CHEBI:78442"/>
        <dbReference type="ChEBI" id="CHEBI:78497"/>
        <dbReference type="ChEBI" id="CHEBI:456215"/>
        <dbReference type="EC" id="6.1.1.7"/>
    </reaction>
</comment>
<dbReference type="SMART" id="SM00863">
    <property type="entry name" value="tRNA_SAD"/>
    <property type="match status" value="1"/>
</dbReference>
<keyword evidence="6 14" id="KW-0479">Metal-binding</keyword>
<dbReference type="SUPFAM" id="SSF55186">
    <property type="entry name" value="ThrRS/AlaRS common domain"/>
    <property type="match status" value="1"/>
</dbReference>
<reference evidence="18" key="3">
    <citation type="submission" date="2016-03" db="UniProtKB">
        <authorList>
            <consortium name="EnsemblProtists"/>
        </authorList>
    </citation>
    <scope>IDENTIFICATION</scope>
</reference>
<dbReference type="InterPro" id="IPR018164">
    <property type="entry name" value="Ala-tRNA-synth_IIc_N"/>
</dbReference>
<dbReference type="AlphaFoldDB" id="L1J3H2"/>
<dbReference type="EnsemblProtists" id="EKX43078">
    <property type="protein sequence ID" value="EKX43078"/>
    <property type="gene ID" value="GUITHDRAFT_163919"/>
</dbReference>
<dbReference type="GO" id="GO:0004813">
    <property type="term" value="F:alanine-tRNA ligase activity"/>
    <property type="evidence" value="ECO:0007669"/>
    <property type="project" value="UniProtKB-UniRule"/>
</dbReference>
<evidence type="ECO:0000256" key="8">
    <source>
        <dbReference type="ARBA" id="ARBA00022833"/>
    </source>
</evidence>
<dbReference type="Gene3D" id="2.40.30.130">
    <property type="match status" value="1"/>
</dbReference>
<dbReference type="InterPro" id="IPR012947">
    <property type="entry name" value="tRNA_SAD"/>
</dbReference>
<keyword evidence="14" id="KW-0963">Cytoplasm</keyword>
<evidence type="ECO:0000256" key="5">
    <source>
        <dbReference type="ARBA" id="ARBA00022640"/>
    </source>
</evidence>
<dbReference type="EMBL" id="JH993012">
    <property type="protein sequence ID" value="EKX43078.1"/>
    <property type="molecule type" value="Genomic_DNA"/>
</dbReference>
<dbReference type="HOGENOM" id="CLU_004485_5_0_1"/>
<feature type="binding site" evidence="14">
    <location>
        <position position="622"/>
    </location>
    <ligand>
        <name>Zn(2+)</name>
        <dbReference type="ChEBI" id="CHEBI:29105"/>
    </ligand>
</feature>
<evidence type="ECO:0000256" key="10">
    <source>
        <dbReference type="ARBA" id="ARBA00022884"/>
    </source>
</evidence>
<comment type="subunit">
    <text evidence="14">Monomer.</text>
</comment>
<dbReference type="Gene3D" id="3.30.980.10">
    <property type="entry name" value="Threonyl-trna Synthetase, Chain A, domain 2"/>
    <property type="match status" value="1"/>
</dbReference>
<dbReference type="GO" id="GO:0005524">
    <property type="term" value="F:ATP binding"/>
    <property type="evidence" value="ECO:0007669"/>
    <property type="project" value="UniProtKB-UniRule"/>
</dbReference>
<dbReference type="GO" id="GO:0008270">
    <property type="term" value="F:zinc ion binding"/>
    <property type="evidence" value="ECO:0007669"/>
    <property type="project" value="UniProtKB-UniRule"/>
</dbReference>
<dbReference type="Gene3D" id="3.10.310.40">
    <property type="match status" value="1"/>
</dbReference>
<dbReference type="PANTHER" id="PTHR11777">
    <property type="entry name" value="ALANYL-TRNA SYNTHETASE"/>
    <property type="match status" value="1"/>
</dbReference>
<dbReference type="STRING" id="905079.L1J3H2"/>
<dbReference type="PROSITE" id="PS50860">
    <property type="entry name" value="AA_TRNA_LIGASE_II_ALA"/>
    <property type="match status" value="1"/>
</dbReference>
<dbReference type="PANTHER" id="PTHR11777:SF9">
    <property type="entry name" value="ALANINE--TRNA LIGASE, CYTOPLASMIC"/>
    <property type="match status" value="1"/>
</dbReference>
<dbReference type="InterPro" id="IPR002318">
    <property type="entry name" value="Ala-tRNA-lgiase_IIc"/>
</dbReference>
<evidence type="ECO:0000313" key="19">
    <source>
        <dbReference type="Proteomes" id="UP000011087"/>
    </source>
</evidence>
<dbReference type="InterPro" id="IPR018162">
    <property type="entry name" value="Ala-tRNA-ligase_IIc_anticod-bd"/>
</dbReference>
<dbReference type="OrthoDB" id="2423964at2759"/>
<sequence length="976" mass="107148">MSELEWPVSRVRKTFIEFFQSKDEKGGADGGHTFWASNSVVPYDDPTLLFTNAGMNQFKPIFMGTVDPKSPLAPLKRACNSQKCIRAGGKHNDLDDVGKDVYHHTFFEMLGNWSFATYFKKEATAWAWELLTNVYGLEPDRLYATYCEGDQHKGGTVPPDEETRQLWLQYLPPERVLKGNMKDNFWEMGDTGPCGPCTELHYDRIGGRNAAHLVNMDDPNVLEIWNVVFIQMFRNKDQSLSMLPGKHVDTGMGLERITSILQGKMSNYDTDIFTPIFDAIHKRTGVRPYTGKVGKDDSDGIDMAYRVVADHIRTLTIAVTDGAQPGNDGRNYVIRRILRRGVRYARQYLYPPGTQYEAGFFSSLSSIVVDVLGEAFPELKGNPGVGMTPEKVASIILEEEVSFLRTLDRGIAQFEKFAEMDQSAGRISGEHAFMLYDTFGFPVDLTLLMAEEKGISVDSQGYEECMEKQRAKSRGEAKEGEVVLVLEAEQTDKLAKELGVVATDDSTKYDWTSAGSGPRGNATVKAIWDGKEFLSEAKEGTYCGLIFDKTNFYAEAGGQLFDTGRVTTSEAVFNVQNVQKFGGYILHSGNLGSGSVKVGDAAELDVDYERRSLIASNHTSTHLLNFALRKVLGADGAVNIDQRGSIVGPDKLRFDFSYGKPMKVEEVEQVRTLVQELIRGGYPLQKKEVALSAAKQIKSLRAVFGEVYPDPVRVVSVGPVPHSIDDLLAKPDSGEWEKLSVEFCGGTHMDNTKEAVDFSILGEEGTAKGVRRVVCVTRDAARQAKQAAEDFDVRVANAGSITDMSELDREISSMRTDVDAIVMDYVRKDAIKKNIDKLKDKVLAWEKQIIKEKTDSALRWAEALEVSGKFVVEEVDVDGDVKAIDAAMKTINTRAPALPVCLLSRSSKGDKVSCLAVVPGGAGGLDAKDWINAALEKCGGKGGGKSDRAQGAAKDASGFEQAVAAAKAYPASKGLA</sequence>
<dbReference type="HAMAP" id="MF_00036_B">
    <property type="entry name" value="Ala_tRNA_synth_B"/>
    <property type="match status" value="1"/>
</dbReference>
<dbReference type="GeneID" id="17299742"/>
<dbReference type="GO" id="GO:0070143">
    <property type="term" value="P:mitochondrial alanyl-tRNA aminoacylation"/>
    <property type="evidence" value="ECO:0007669"/>
    <property type="project" value="UniProtKB-UniRule"/>
</dbReference>
<evidence type="ECO:0000256" key="4">
    <source>
        <dbReference type="ARBA" id="ARBA00022598"/>
    </source>
</evidence>
<comment type="similarity">
    <text evidence="1">Belongs to the class-II aminoacyl-tRNA synthetase family. Alax-L subfamily.</text>
</comment>
<evidence type="ECO:0000256" key="14">
    <source>
        <dbReference type="HAMAP-Rule" id="MF_03133"/>
    </source>
</evidence>
<dbReference type="SUPFAM" id="SSF101353">
    <property type="entry name" value="Putative anticodon-binding domain of alanyl-tRNA synthetase (AlaRS)"/>
    <property type="match status" value="1"/>
</dbReference>
<dbReference type="FunFam" id="3.10.310.40:FF:000001">
    <property type="entry name" value="Alanine--tRNA ligase"/>
    <property type="match status" value="1"/>
</dbReference>
<evidence type="ECO:0000259" key="16">
    <source>
        <dbReference type="PROSITE" id="PS50860"/>
    </source>
</evidence>
<dbReference type="InterPro" id="IPR018165">
    <property type="entry name" value="Ala-tRNA-synth_IIc_core"/>
</dbReference>
<feature type="binding site" evidence="14">
    <location>
        <position position="744"/>
    </location>
    <ligand>
        <name>Zn(2+)</name>
        <dbReference type="ChEBI" id="CHEBI:29105"/>
    </ligand>
</feature>
<dbReference type="InterPro" id="IPR003156">
    <property type="entry name" value="DHHA1_dom"/>
</dbReference>
<evidence type="ECO:0000313" key="17">
    <source>
        <dbReference type="EMBL" id="EKX43078.1"/>
    </source>
</evidence>
<comment type="subcellular location">
    <subcellularLocation>
        <location evidence="14">Mitochondrion</location>
    </subcellularLocation>
    <subcellularLocation>
        <location evidence="14">Cytoplasm</location>
    </subcellularLocation>
</comment>
<keyword evidence="3 14" id="KW-0820">tRNA-binding</keyword>
<protein>
    <recommendedName>
        <fullName evidence="14">Alanine--tRNA ligase</fullName>
        <ecNumber evidence="14">6.1.1.7</ecNumber>
    </recommendedName>
    <alternativeName>
        <fullName evidence="14">Alanyl-tRNA synthetase</fullName>
        <shortName evidence="14">AlaRS</shortName>
    </alternativeName>
</protein>
<keyword evidence="14" id="KW-0496">Mitochondrion</keyword>
<keyword evidence="2" id="KW-0150">Chloroplast</keyword>
<dbReference type="FunFam" id="3.30.980.10:FF:000004">
    <property type="entry name" value="Alanine--tRNA ligase, cytoplasmic"/>
    <property type="match status" value="1"/>
</dbReference>
<evidence type="ECO:0000256" key="13">
    <source>
        <dbReference type="ARBA" id="ARBA00048300"/>
    </source>
</evidence>
<keyword evidence="8 14" id="KW-0862">Zinc</keyword>
<keyword evidence="15" id="KW-0175">Coiled coil</keyword>
<gene>
    <name evidence="17" type="ORF">GUITHDRAFT_163919</name>
</gene>
<accession>L1J3H2</accession>
<evidence type="ECO:0000256" key="7">
    <source>
        <dbReference type="ARBA" id="ARBA00022741"/>
    </source>
</evidence>
<keyword evidence="12 14" id="KW-0030">Aminoacyl-tRNA synthetase</keyword>
<name>L1J3H2_GUITC</name>
<organism evidence="17">
    <name type="scientific">Guillardia theta (strain CCMP2712)</name>
    <name type="common">Cryptophyte</name>
    <dbReference type="NCBI Taxonomy" id="905079"/>
    <lineage>
        <taxon>Eukaryota</taxon>
        <taxon>Cryptophyceae</taxon>
        <taxon>Pyrenomonadales</taxon>
        <taxon>Geminigeraceae</taxon>
        <taxon>Guillardia</taxon>
    </lineage>
</organism>
<comment type="domain">
    <text evidence="14">Consists of three domains; the N-terminal catalytic domain, the editing domain and the C-terminal C-Ala domain. The editing domain removes incorrectly charged amino acids, while the C-Ala domain, along with tRNA(Ala), serves as a bridge to cooperatively bring together the editing and aminoacylation centers thus stimulating deacylation of misacylated tRNAs.</text>
</comment>
<keyword evidence="4 14" id="KW-0436">Ligase</keyword>
<dbReference type="PRINTS" id="PR00980">
    <property type="entry name" value="TRNASYNTHALA"/>
</dbReference>
<keyword evidence="10 14" id="KW-0694">RNA-binding</keyword>
<dbReference type="Pfam" id="PF07973">
    <property type="entry name" value="tRNA_SAD"/>
    <property type="match status" value="1"/>
</dbReference>
<feature type="coiled-coil region" evidence="15">
    <location>
        <begin position="828"/>
        <end position="855"/>
    </location>
</feature>
<dbReference type="InterPro" id="IPR023033">
    <property type="entry name" value="Ala_tRNA_ligase_euk/bac"/>
</dbReference>
<dbReference type="FunFam" id="3.30.930.10:FF:000011">
    <property type="entry name" value="Alanine--tRNA ligase, cytoplasmic"/>
    <property type="match status" value="1"/>
</dbReference>
<evidence type="ECO:0000256" key="2">
    <source>
        <dbReference type="ARBA" id="ARBA00022528"/>
    </source>
</evidence>
<dbReference type="Pfam" id="PF01411">
    <property type="entry name" value="tRNA-synt_2c"/>
    <property type="match status" value="1"/>
</dbReference>
<dbReference type="InterPro" id="IPR018163">
    <property type="entry name" value="Thr/Ala-tRNA-synth_IIc_edit"/>
</dbReference>
<evidence type="ECO:0000256" key="3">
    <source>
        <dbReference type="ARBA" id="ARBA00022555"/>
    </source>
</evidence>
<keyword evidence="11 14" id="KW-0648">Protein biosynthesis</keyword>
<evidence type="ECO:0000256" key="1">
    <source>
        <dbReference type="ARBA" id="ARBA00008429"/>
    </source>
</evidence>
<dbReference type="Proteomes" id="UP000011087">
    <property type="component" value="Unassembled WGS sequence"/>
</dbReference>
<dbReference type="SUPFAM" id="SSF50447">
    <property type="entry name" value="Translation proteins"/>
    <property type="match status" value="1"/>
</dbReference>
<evidence type="ECO:0000256" key="15">
    <source>
        <dbReference type="SAM" id="Coils"/>
    </source>
</evidence>
<evidence type="ECO:0000256" key="12">
    <source>
        <dbReference type="ARBA" id="ARBA00023146"/>
    </source>
</evidence>
<keyword evidence="19" id="KW-1185">Reference proteome</keyword>
<evidence type="ECO:0000256" key="11">
    <source>
        <dbReference type="ARBA" id="ARBA00022917"/>
    </source>
</evidence>
<keyword evidence="7 14" id="KW-0547">Nucleotide-binding</keyword>
<comment type="function">
    <text evidence="14">Catalyzes the attachment of alanine to tRNA(Ala) in a two-step reaction: alanine is first activated by ATP to form Ala-AMP and then transferred to the acceptor end of tRNA(Ala). Also edits incorrectly charged tRNA(Ala) via its editing domain.</text>
</comment>
<dbReference type="Pfam" id="PF02272">
    <property type="entry name" value="DHHA1"/>
    <property type="match status" value="1"/>
</dbReference>
<dbReference type="Gene3D" id="3.30.930.10">
    <property type="entry name" value="Bira Bifunctional Protein, Domain 2"/>
    <property type="match status" value="1"/>
</dbReference>
<dbReference type="InterPro" id="IPR009000">
    <property type="entry name" value="Transl_B-barrel_sf"/>
</dbReference>
<dbReference type="InterPro" id="IPR050058">
    <property type="entry name" value="Ala-tRNA_ligase"/>
</dbReference>
<keyword evidence="9 14" id="KW-0067">ATP-binding</keyword>
<reference evidence="19" key="2">
    <citation type="submission" date="2012-11" db="EMBL/GenBank/DDBJ databases">
        <authorList>
            <person name="Kuo A."/>
            <person name="Curtis B.A."/>
            <person name="Tanifuji G."/>
            <person name="Burki F."/>
            <person name="Gruber A."/>
            <person name="Irimia M."/>
            <person name="Maruyama S."/>
            <person name="Arias M.C."/>
            <person name="Ball S.G."/>
            <person name="Gile G.H."/>
            <person name="Hirakawa Y."/>
            <person name="Hopkins J.F."/>
            <person name="Rensing S.A."/>
            <person name="Schmutz J."/>
            <person name="Symeonidi A."/>
            <person name="Elias M."/>
            <person name="Eveleigh R.J."/>
            <person name="Herman E.K."/>
            <person name="Klute M.J."/>
            <person name="Nakayama T."/>
            <person name="Obornik M."/>
            <person name="Reyes-Prieto A."/>
            <person name="Armbrust E.V."/>
            <person name="Aves S.J."/>
            <person name="Beiko R.G."/>
            <person name="Coutinho P."/>
            <person name="Dacks J.B."/>
            <person name="Durnford D.G."/>
            <person name="Fast N.M."/>
            <person name="Green B.R."/>
            <person name="Grisdale C."/>
            <person name="Hempe F."/>
            <person name="Henrissat B."/>
            <person name="Hoppner M.P."/>
            <person name="Ishida K.-I."/>
            <person name="Kim E."/>
            <person name="Koreny L."/>
            <person name="Kroth P.G."/>
            <person name="Liu Y."/>
            <person name="Malik S.-B."/>
            <person name="Maier U.G."/>
            <person name="McRose D."/>
            <person name="Mock T."/>
            <person name="Neilson J.A."/>
            <person name="Onodera N.T."/>
            <person name="Poole A.M."/>
            <person name="Pritham E.J."/>
            <person name="Richards T.A."/>
            <person name="Rocap G."/>
            <person name="Roy S.W."/>
            <person name="Sarai C."/>
            <person name="Schaack S."/>
            <person name="Shirato S."/>
            <person name="Slamovits C.H."/>
            <person name="Spencer D.F."/>
            <person name="Suzuki S."/>
            <person name="Worden A.Z."/>
            <person name="Zauner S."/>
            <person name="Barry K."/>
            <person name="Bell C."/>
            <person name="Bharti A.K."/>
            <person name="Crow J.A."/>
            <person name="Grimwood J."/>
            <person name="Kramer R."/>
            <person name="Lindquist E."/>
            <person name="Lucas S."/>
            <person name="Salamov A."/>
            <person name="McFadden G.I."/>
            <person name="Lane C.E."/>
            <person name="Keeling P.J."/>
            <person name="Gray M.W."/>
            <person name="Grigoriev I.V."/>
            <person name="Archibald J.M."/>
        </authorList>
    </citation>
    <scope>NUCLEOTIDE SEQUENCE</scope>
    <source>
        <strain evidence="19">CCMP2712</strain>
    </source>
</reference>
<dbReference type="GO" id="GO:0005739">
    <property type="term" value="C:mitochondrion"/>
    <property type="evidence" value="ECO:0007669"/>
    <property type="project" value="UniProtKB-SubCell"/>
</dbReference>
<dbReference type="NCBIfam" id="TIGR00344">
    <property type="entry name" value="alaS"/>
    <property type="match status" value="1"/>
</dbReference>
<dbReference type="CDD" id="cd00673">
    <property type="entry name" value="AlaRS_core"/>
    <property type="match status" value="1"/>
</dbReference>
<evidence type="ECO:0000313" key="18">
    <source>
        <dbReference type="EnsemblProtists" id="EKX43078"/>
    </source>
</evidence>
<reference evidence="17 19" key="1">
    <citation type="journal article" date="2012" name="Nature">
        <title>Algal genomes reveal evolutionary mosaicism and the fate of nucleomorphs.</title>
        <authorList>
            <consortium name="DOE Joint Genome Institute"/>
            <person name="Curtis B.A."/>
            <person name="Tanifuji G."/>
            <person name="Burki F."/>
            <person name="Gruber A."/>
            <person name="Irimia M."/>
            <person name="Maruyama S."/>
            <person name="Arias M.C."/>
            <person name="Ball S.G."/>
            <person name="Gile G.H."/>
            <person name="Hirakawa Y."/>
            <person name="Hopkins J.F."/>
            <person name="Kuo A."/>
            <person name="Rensing S.A."/>
            <person name="Schmutz J."/>
            <person name="Symeonidi A."/>
            <person name="Elias M."/>
            <person name="Eveleigh R.J."/>
            <person name="Herman E.K."/>
            <person name="Klute M.J."/>
            <person name="Nakayama T."/>
            <person name="Obornik M."/>
            <person name="Reyes-Prieto A."/>
            <person name="Armbrust E.V."/>
            <person name="Aves S.J."/>
            <person name="Beiko R.G."/>
            <person name="Coutinho P."/>
            <person name="Dacks J.B."/>
            <person name="Durnford D.G."/>
            <person name="Fast N.M."/>
            <person name="Green B.R."/>
            <person name="Grisdale C.J."/>
            <person name="Hempel F."/>
            <person name="Henrissat B."/>
            <person name="Hoppner M.P."/>
            <person name="Ishida K."/>
            <person name="Kim E."/>
            <person name="Koreny L."/>
            <person name="Kroth P.G."/>
            <person name="Liu Y."/>
            <person name="Malik S.B."/>
            <person name="Maier U.G."/>
            <person name="McRose D."/>
            <person name="Mock T."/>
            <person name="Neilson J.A."/>
            <person name="Onodera N.T."/>
            <person name="Poole A.M."/>
            <person name="Pritham E.J."/>
            <person name="Richards T.A."/>
            <person name="Rocap G."/>
            <person name="Roy S.W."/>
            <person name="Sarai C."/>
            <person name="Schaack S."/>
            <person name="Shirato S."/>
            <person name="Slamovits C.H."/>
            <person name="Spencer D.F."/>
            <person name="Suzuki S."/>
            <person name="Worden A.Z."/>
            <person name="Zauner S."/>
            <person name="Barry K."/>
            <person name="Bell C."/>
            <person name="Bharti A.K."/>
            <person name="Crow J.A."/>
            <person name="Grimwood J."/>
            <person name="Kramer R."/>
            <person name="Lindquist E."/>
            <person name="Lucas S."/>
            <person name="Salamov A."/>
            <person name="McFadden G.I."/>
            <person name="Lane C.E."/>
            <person name="Keeling P.J."/>
            <person name="Gray M.W."/>
            <person name="Grigoriev I.V."/>
            <person name="Archibald J.M."/>
        </authorList>
    </citation>
    <scope>NUCLEOTIDE SEQUENCE</scope>
    <source>
        <strain evidence="17 19">CCMP2712</strain>
    </source>
</reference>
<feature type="binding site" evidence="14">
    <location>
        <position position="748"/>
    </location>
    <ligand>
        <name>Zn(2+)</name>
        <dbReference type="ChEBI" id="CHEBI:29105"/>
    </ligand>
</feature>
<dbReference type="InterPro" id="IPR045864">
    <property type="entry name" value="aa-tRNA-synth_II/BPL/LPL"/>
</dbReference>
<dbReference type="KEGG" id="gtt:GUITHDRAFT_163919"/>
<dbReference type="OMA" id="NKKDNFW"/>
<comment type="cofactor">
    <cofactor evidence="14">
        <name>Zn(2+)</name>
        <dbReference type="ChEBI" id="CHEBI:29105"/>
    </cofactor>
    <text evidence="14">Binds 1 zinc ion per subunit.</text>
</comment>
<dbReference type="GO" id="GO:0002161">
    <property type="term" value="F:aminoacyl-tRNA deacylase activity"/>
    <property type="evidence" value="ECO:0007669"/>
    <property type="project" value="TreeGrafter"/>
</dbReference>
<dbReference type="RefSeq" id="XP_005830058.1">
    <property type="nucleotide sequence ID" value="XM_005830001.1"/>
</dbReference>
<dbReference type="PaxDb" id="55529-EKX43078"/>
<dbReference type="SUPFAM" id="SSF55681">
    <property type="entry name" value="Class II aaRS and biotin synthetases"/>
    <property type="match status" value="1"/>
</dbReference>
<keyword evidence="5" id="KW-0934">Plastid</keyword>
<feature type="binding site" evidence="14">
    <location>
        <position position="618"/>
    </location>
    <ligand>
        <name>Zn(2+)</name>
        <dbReference type="ChEBI" id="CHEBI:29105"/>
    </ligand>
</feature>
<dbReference type="GO" id="GO:0000049">
    <property type="term" value="F:tRNA binding"/>
    <property type="evidence" value="ECO:0007669"/>
    <property type="project" value="UniProtKB-KW"/>
</dbReference>
<proteinExistence type="inferred from homology"/>
<dbReference type="EC" id="6.1.1.7" evidence="14"/>
<evidence type="ECO:0000256" key="9">
    <source>
        <dbReference type="ARBA" id="ARBA00022840"/>
    </source>
</evidence>
<dbReference type="eggNOG" id="KOG0188">
    <property type="taxonomic scope" value="Eukaryota"/>
</dbReference>
<evidence type="ECO:0000256" key="6">
    <source>
        <dbReference type="ARBA" id="ARBA00022723"/>
    </source>
</evidence>